<dbReference type="PANTHER" id="PTHR36503">
    <property type="entry name" value="BLR2520 PROTEIN"/>
    <property type="match status" value="1"/>
</dbReference>
<organism evidence="2 3">
    <name type="scientific">Paenibacillus hexagrammi</name>
    <dbReference type="NCBI Taxonomy" id="2908839"/>
    <lineage>
        <taxon>Bacteria</taxon>
        <taxon>Bacillati</taxon>
        <taxon>Bacillota</taxon>
        <taxon>Bacilli</taxon>
        <taxon>Bacillales</taxon>
        <taxon>Paenibacillaceae</taxon>
        <taxon>Paenibacillus</taxon>
    </lineage>
</organism>
<accession>A0ABY3SEK9</accession>
<dbReference type="RefSeq" id="WP_235118019.1">
    <property type="nucleotide sequence ID" value="NZ_CP090978.1"/>
</dbReference>
<evidence type="ECO:0000259" key="1">
    <source>
        <dbReference type="PROSITE" id="PS51819"/>
    </source>
</evidence>
<dbReference type="InterPro" id="IPR029068">
    <property type="entry name" value="Glyas_Bleomycin-R_OHBP_Dase"/>
</dbReference>
<dbReference type="InterPro" id="IPR037523">
    <property type="entry name" value="VOC_core"/>
</dbReference>
<feature type="domain" description="VOC" evidence="1">
    <location>
        <begin position="5"/>
        <end position="131"/>
    </location>
</feature>
<dbReference type="PANTHER" id="PTHR36503:SF3">
    <property type="entry name" value="BLR0126 PROTEIN"/>
    <property type="match status" value="1"/>
</dbReference>
<proteinExistence type="predicted"/>
<dbReference type="SUPFAM" id="SSF54593">
    <property type="entry name" value="Glyoxalase/Bleomycin resistance protein/Dihydroxybiphenyl dioxygenase"/>
    <property type="match status" value="1"/>
</dbReference>
<dbReference type="PROSITE" id="PS51819">
    <property type="entry name" value="VOC"/>
    <property type="match status" value="1"/>
</dbReference>
<sequence length="134" mass="14839">MQLVKLEGITLLADDVARLARFYQDVLGFTIVIEEEHYVEFSGHTGVRLAICSKSLMAENTSGYSSFRESRKGQAVELNFQCDSPDQVYALYEQFVSKGAIDVTAPQIKSWGHTTGFFGDPEGNVHSIFAVNPV</sequence>
<dbReference type="Proteomes" id="UP001649230">
    <property type="component" value="Chromosome"/>
</dbReference>
<keyword evidence="3" id="KW-1185">Reference proteome</keyword>
<dbReference type="Gene3D" id="3.10.180.10">
    <property type="entry name" value="2,3-Dihydroxybiphenyl 1,2-Dioxygenase, domain 1"/>
    <property type="match status" value="1"/>
</dbReference>
<gene>
    <name evidence="2" type="ORF">L0M14_18020</name>
</gene>
<evidence type="ECO:0000313" key="3">
    <source>
        <dbReference type="Proteomes" id="UP001649230"/>
    </source>
</evidence>
<dbReference type="Pfam" id="PF00903">
    <property type="entry name" value="Glyoxalase"/>
    <property type="match status" value="1"/>
</dbReference>
<dbReference type="EMBL" id="CP090978">
    <property type="protein sequence ID" value="UJF31674.1"/>
    <property type="molecule type" value="Genomic_DNA"/>
</dbReference>
<protein>
    <submittedName>
        <fullName evidence="2">VOC family protein</fullName>
    </submittedName>
</protein>
<name>A0ABY3SEK9_9BACL</name>
<evidence type="ECO:0000313" key="2">
    <source>
        <dbReference type="EMBL" id="UJF31674.1"/>
    </source>
</evidence>
<reference evidence="2 3" key="1">
    <citation type="journal article" date="2024" name="Int. J. Syst. Evol. Microbiol.">
        <title>Paenibacillus hexagrammi sp. nov., a novel bacterium isolated from the gut content of Hexagrammos agrammus.</title>
        <authorList>
            <person name="Jung H.K."/>
            <person name="Kim D.G."/>
            <person name="Zin H."/>
            <person name="Park J."/>
            <person name="Jung H."/>
            <person name="Kim Y.O."/>
            <person name="Kong H.J."/>
            <person name="Kim J.W."/>
            <person name="Kim Y.S."/>
        </authorList>
    </citation>
    <scope>NUCLEOTIDE SEQUENCE [LARGE SCALE GENOMIC DNA]</scope>
    <source>
        <strain evidence="2 3">YPD9-1</strain>
    </source>
</reference>
<dbReference type="InterPro" id="IPR004360">
    <property type="entry name" value="Glyas_Fos-R_dOase_dom"/>
</dbReference>